<accession>A0A8E3B368</accession>
<feature type="domain" description="Schlafen AlbA-2" evidence="1">
    <location>
        <begin position="16"/>
        <end position="141"/>
    </location>
</feature>
<keyword evidence="2" id="KW-0238">DNA-binding</keyword>
<dbReference type="Proteomes" id="UP000245631">
    <property type="component" value="Unassembled WGS sequence"/>
</dbReference>
<evidence type="ECO:0000313" key="2">
    <source>
        <dbReference type="EMBL" id="PWJ89534.1"/>
    </source>
</evidence>
<protein>
    <submittedName>
        <fullName evidence="2">Putative DNA-binding protein</fullName>
    </submittedName>
</protein>
<name>A0A8E3B368_RHILI</name>
<dbReference type="GO" id="GO:0003677">
    <property type="term" value="F:DNA binding"/>
    <property type="evidence" value="ECO:0007669"/>
    <property type="project" value="UniProtKB-KW"/>
</dbReference>
<gene>
    <name evidence="2" type="ORF">C8D77_107178</name>
</gene>
<dbReference type="AlphaFoldDB" id="A0A8E3B368"/>
<evidence type="ECO:0000259" key="1">
    <source>
        <dbReference type="Pfam" id="PF04326"/>
    </source>
</evidence>
<dbReference type="InterPro" id="IPR007421">
    <property type="entry name" value="Schlafen_AlbA_2_dom"/>
</dbReference>
<reference evidence="2 3" key="1">
    <citation type="submission" date="2018-05" db="EMBL/GenBank/DDBJ databases">
        <title>Genomic Encyclopedia of Type Strains, Phase IV (KMG-IV): sequencing the most valuable type-strain genomes for metagenomic binning, comparative biology and taxonomic classification.</title>
        <authorList>
            <person name="Goeker M."/>
        </authorList>
    </citation>
    <scope>NUCLEOTIDE SEQUENCE [LARGE SCALE GENOMIC DNA]</scope>
    <source>
        <strain evidence="2 3">DSM 2626</strain>
    </source>
</reference>
<dbReference type="GeneID" id="61054147"/>
<proteinExistence type="predicted"/>
<dbReference type="Pfam" id="PF04326">
    <property type="entry name" value="SLFN_AlbA_2"/>
    <property type="match status" value="1"/>
</dbReference>
<dbReference type="Gene3D" id="3.30.950.30">
    <property type="entry name" value="Schlafen, AAA domain"/>
    <property type="match status" value="1"/>
</dbReference>
<dbReference type="RefSeq" id="WP_109668814.1">
    <property type="nucleotide sequence ID" value="NZ_QGGH01000007.1"/>
</dbReference>
<dbReference type="InterPro" id="IPR038461">
    <property type="entry name" value="Schlafen_AlbA_2_dom_sf"/>
</dbReference>
<comment type="caution">
    <text evidence="2">The sequence shown here is derived from an EMBL/GenBank/DDBJ whole genome shotgun (WGS) entry which is preliminary data.</text>
</comment>
<organism evidence="2 3">
    <name type="scientific">Rhizobium loti</name>
    <name type="common">Mesorhizobium loti</name>
    <dbReference type="NCBI Taxonomy" id="381"/>
    <lineage>
        <taxon>Bacteria</taxon>
        <taxon>Pseudomonadati</taxon>
        <taxon>Pseudomonadota</taxon>
        <taxon>Alphaproteobacteria</taxon>
        <taxon>Hyphomicrobiales</taxon>
        <taxon>Phyllobacteriaceae</taxon>
        <taxon>Mesorhizobium</taxon>
    </lineage>
</organism>
<sequence>MAAQSDLLDLLLLPNETLSNEYKSWLDLTDTASKAVLAKAAIALANHGGGVIVVGMRGAQGSTLESQPMPDNVKRYDPDAVNAAVNRYADPKIHCDLQFATHPGTGIEHAFITVPGTSVVPVMSARDYEKVIASQRCYIRKPGPKSEEPFTSEEWRSLLSRCVQAGREALLDGIRTILQGQALEVPTANETDQLAQFASKSRERWESLIAPLPVNDPARFSLGSYEQAFQLLDVPAAAGLGRLRDRLDEAGNTVLTGWGPFVNLRRPPIGPIPVNDGIEAWVGHPKEEHRSGRHCDFWRAEITGLMYEIRSFDEDFSEKVSPGTGIDLTLPIWRVGETLLFVARVAKQFEEDPEIAIRIQYSGLQGRELKSLFDWRAPLFERDIHVDTIVLQGRAKASQILDTTSEVVLPLLRPLYEAFGFYELKMELVASELARLRKGT</sequence>
<evidence type="ECO:0000313" key="3">
    <source>
        <dbReference type="Proteomes" id="UP000245631"/>
    </source>
</evidence>
<dbReference type="EMBL" id="QGGH01000007">
    <property type="protein sequence ID" value="PWJ89534.1"/>
    <property type="molecule type" value="Genomic_DNA"/>
</dbReference>